<gene>
    <name evidence="1" type="ORF">EYF80_026462</name>
</gene>
<dbReference type="Proteomes" id="UP000314294">
    <property type="component" value="Unassembled WGS sequence"/>
</dbReference>
<proteinExistence type="predicted"/>
<reference evidence="1 2" key="1">
    <citation type="submission" date="2019-03" db="EMBL/GenBank/DDBJ databases">
        <title>First draft genome of Liparis tanakae, snailfish: a comprehensive survey of snailfish specific genes.</title>
        <authorList>
            <person name="Kim W."/>
            <person name="Song I."/>
            <person name="Jeong J.-H."/>
            <person name="Kim D."/>
            <person name="Kim S."/>
            <person name="Ryu S."/>
            <person name="Song J.Y."/>
            <person name="Lee S.K."/>
        </authorList>
    </citation>
    <scope>NUCLEOTIDE SEQUENCE [LARGE SCALE GENOMIC DNA]</scope>
    <source>
        <tissue evidence="1">Muscle</tissue>
    </source>
</reference>
<sequence length="101" mass="11313">MYGLTSTCPTRASASRVLSMVAYVLRQCRTMTTLDVCRPWISTPSRDCCSMEEHQGGGNIPVPLKRTALPRILTPRTARLRIRAWGAHCMDHNSNLRQGKV</sequence>
<accession>A0A4Z2HCY2</accession>
<evidence type="ECO:0000313" key="2">
    <source>
        <dbReference type="Proteomes" id="UP000314294"/>
    </source>
</evidence>
<organism evidence="1 2">
    <name type="scientific">Liparis tanakae</name>
    <name type="common">Tanaka's snailfish</name>
    <dbReference type="NCBI Taxonomy" id="230148"/>
    <lineage>
        <taxon>Eukaryota</taxon>
        <taxon>Metazoa</taxon>
        <taxon>Chordata</taxon>
        <taxon>Craniata</taxon>
        <taxon>Vertebrata</taxon>
        <taxon>Euteleostomi</taxon>
        <taxon>Actinopterygii</taxon>
        <taxon>Neopterygii</taxon>
        <taxon>Teleostei</taxon>
        <taxon>Neoteleostei</taxon>
        <taxon>Acanthomorphata</taxon>
        <taxon>Eupercaria</taxon>
        <taxon>Perciformes</taxon>
        <taxon>Cottioidei</taxon>
        <taxon>Cottales</taxon>
        <taxon>Liparidae</taxon>
        <taxon>Liparis</taxon>
    </lineage>
</organism>
<keyword evidence="2" id="KW-1185">Reference proteome</keyword>
<dbReference type="AlphaFoldDB" id="A0A4Z2HCY2"/>
<comment type="caution">
    <text evidence="1">The sequence shown here is derived from an EMBL/GenBank/DDBJ whole genome shotgun (WGS) entry which is preliminary data.</text>
</comment>
<protein>
    <submittedName>
        <fullName evidence="1">Uncharacterized protein</fullName>
    </submittedName>
</protein>
<evidence type="ECO:0000313" key="1">
    <source>
        <dbReference type="EMBL" id="TNN63360.1"/>
    </source>
</evidence>
<dbReference type="EMBL" id="SRLO01000275">
    <property type="protein sequence ID" value="TNN63360.1"/>
    <property type="molecule type" value="Genomic_DNA"/>
</dbReference>
<name>A0A4Z2HCY2_9TELE</name>